<proteinExistence type="predicted"/>
<gene>
    <name evidence="3" type="ORF">Gohar_006816</name>
</gene>
<feature type="domain" description="Zinc knuckle CX2CX4HX4C" evidence="2">
    <location>
        <begin position="166"/>
        <end position="193"/>
    </location>
</feature>
<dbReference type="AlphaFoldDB" id="A0A7J9GGQ9"/>
<dbReference type="PANTHER" id="PTHR31286:SF153">
    <property type="entry name" value="DUF4283 DOMAIN PROTEIN"/>
    <property type="match status" value="1"/>
</dbReference>
<evidence type="ECO:0000259" key="2">
    <source>
        <dbReference type="Pfam" id="PF14392"/>
    </source>
</evidence>
<dbReference type="EMBL" id="JABFAD010000004">
    <property type="protein sequence ID" value="MBA0796005.1"/>
    <property type="molecule type" value="Genomic_DNA"/>
</dbReference>
<protein>
    <recommendedName>
        <fullName evidence="5">DUF4283 domain-containing protein</fullName>
    </recommendedName>
</protein>
<dbReference type="Pfam" id="PF14111">
    <property type="entry name" value="DUF4283"/>
    <property type="match status" value="1"/>
</dbReference>
<name>A0A7J9GGQ9_9ROSI</name>
<sequence>MENDLATLRITEEEDNVIQLLGPLIGRTSLYEFCFVGCFVTTSVIHFPDMNNTLANLWHPLGGIQITDLREKWFLFCFFNCVDFDRVVRGAHWTFNNHLLVFHCLRPSKDPLLVPLTCSYFWVQIHDLPPGLFSEAVARALGNFVGLFEEYDAKEDINSVIPFLRMRVKFWYDKLTLFCFLCGRLGHGDNFYPIHLERKSLQMIWDGIFLLECTFRLAGLPTTSSACFLGGLHLVLGVNLKGAMSRATENVLGVYGFVNMIYDLKYAPLVGIGRKKRLRSGRSSRLVSEGSNSLKAGDERSPTCQLNISAATKE</sequence>
<dbReference type="InterPro" id="IPR025558">
    <property type="entry name" value="DUF4283"/>
</dbReference>
<dbReference type="InterPro" id="IPR025836">
    <property type="entry name" value="Zn_knuckle_CX2CX4HX4C"/>
</dbReference>
<organism evidence="3 4">
    <name type="scientific">Gossypium harknessii</name>
    <dbReference type="NCBI Taxonomy" id="34285"/>
    <lineage>
        <taxon>Eukaryota</taxon>
        <taxon>Viridiplantae</taxon>
        <taxon>Streptophyta</taxon>
        <taxon>Embryophyta</taxon>
        <taxon>Tracheophyta</taxon>
        <taxon>Spermatophyta</taxon>
        <taxon>Magnoliopsida</taxon>
        <taxon>eudicotyledons</taxon>
        <taxon>Gunneridae</taxon>
        <taxon>Pentapetalae</taxon>
        <taxon>rosids</taxon>
        <taxon>malvids</taxon>
        <taxon>Malvales</taxon>
        <taxon>Malvaceae</taxon>
        <taxon>Malvoideae</taxon>
        <taxon>Gossypium</taxon>
    </lineage>
</organism>
<evidence type="ECO:0000259" key="1">
    <source>
        <dbReference type="Pfam" id="PF14111"/>
    </source>
</evidence>
<dbReference type="Proteomes" id="UP000593560">
    <property type="component" value="Unassembled WGS sequence"/>
</dbReference>
<dbReference type="PANTHER" id="PTHR31286">
    <property type="entry name" value="GLYCINE-RICH CELL WALL STRUCTURAL PROTEIN 1.8-LIKE"/>
    <property type="match status" value="1"/>
</dbReference>
<keyword evidence="4" id="KW-1185">Reference proteome</keyword>
<evidence type="ECO:0000313" key="4">
    <source>
        <dbReference type="Proteomes" id="UP000593560"/>
    </source>
</evidence>
<dbReference type="OrthoDB" id="1246856at2759"/>
<comment type="caution">
    <text evidence="3">The sequence shown here is derived from an EMBL/GenBank/DDBJ whole genome shotgun (WGS) entry which is preliminary data.</text>
</comment>
<accession>A0A7J9GGQ9</accession>
<evidence type="ECO:0000313" key="3">
    <source>
        <dbReference type="EMBL" id="MBA0796005.1"/>
    </source>
</evidence>
<evidence type="ECO:0008006" key="5">
    <source>
        <dbReference type="Google" id="ProtNLM"/>
    </source>
</evidence>
<reference evidence="3 4" key="1">
    <citation type="journal article" date="2019" name="Genome Biol. Evol.">
        <title>Insights into the evolution of the New World diploid cottons (Gossypium, subgenus Houzingenia) based on genome sequencing.</title>
        <authorList>
            <person name="Grover C.E."/>
            <person name="Arick M.A. 2nd"/>
            <person name="Thrash A."/>
            <person name="Conover J.L."/>
            <person name="Sanders W.S."/>
            <person name="Peterson D.G."/>
            <person name="Frelichowski J.E."/>
            <person name="Scheffler J.A."/>
            <person name="Scheffler B.E."/>
            <person name="Wendel J.F."/>
        </authorList>
    </citation>
    <scope>NUCLEOTIDE SEQUENCE [LARGE SCALE GENOMIC DNA]</scope>
    <source>
        <strain evidence="3">0</strain>
        <tissue evidence="3">Leaf</tissue>
    </source>
</reference>
<feature type="domain" description="DUF4283" evidence="1">
    <location>
        <begin position="32"/>
        <end position="110"/>
    </location>
</feature>
<dbReference type="Pfam" id="PF14392">
    <property type="entry name" value="zf-CCHC_4"/>
    <property type="match status" value="1"/>
</dbReference>
<dbReference type="InterPro" id="IPR040256">
    <property type="entry name" value="At4g02000-like"/>
</dbReference>